<dbReference type="EMBL" id="CAJNOG010000003">
    <property type="protein sequence ID" value="CAF0726775.1"/>
    <property type="molecule type" value="Genomic_DNA"/>
</dbReference>
<name>A0A813MLU8_9BILA</name>
<protein>
    <submittedName>
        <fullName evidence="1">Uncharacterized protein</fullName>
    </submittedName>
</protein>
<sequence>MNSFSWFRRLRNARRWSSQNVLTDSPAELQRYSAPEKSTKENNKEQILSVKTLAESFDTNNIHRTRTKTSSSSLQYPNEYNETQVLNKAPSISEIWLNVSLHGTNEKQENSTNHISEHLLKKLAEKFVKYFGGTFQCNVGHQCQLEYDGQVWHFIVLKFEFLTNQTCEPMKIPKTKIVFLIDGVPYYVRG</sequence>
<dbReference type="Proteomes" id="UP000663845">
    <property type="component" value="Unassembled WGS sequence"/>
</dbReference>
<proteinExistence type="predicted"/>
<dbReference type="AlphaFoldDB" id="A0A813MLU8"/>
<evidence type="ECO:0000313" key="1">
    <source>
        <dbReference type="EMBL" id="CAF0726775.1"/>
    </source>
</evidence>
<reference evidence="1" key="1">
    <citation type="submission" date="2021-02" db="EMBL/GenBank/DDBJ databases">
        <authorList>
            <person name="Nowell W R."/>
        </authorList>
    </citation>
    <scope>NUCLEOTIDE SEQUENCE</scope>
</reference>
<organism evidence="1 2">
    <name type="scientific">Adineta steineri</name>
    <dbReference type="NCBI Taxonomy" id="433720"/>
    <lineage>
        <taxon>Eukaryota</taxon>
        <taxon>Metazoa</taxon>
        <taxon>Spiralia</taxon>
        <taxon>Gnathifera</taxon>
        <taxon>Rotifera</taxon>
        <taxon>Eurotatoria</taxon>
        <taxon>Bdelloidea</taxon>
        <taxon>Adinetida</taxon>
        <taxon>Adinetidae</taxon>
        <taxon>Adineta</taxon>
    </lineage>
</organism>
<comment type="caution">
    <text evidence="1">The sequence shown here is derived from an EMBL/GenBank/DDBJ whole genome shotgun (WGS) entry which is preliminary data.</text>
</comment>
<gene>
    <name evidence="1" type="ORF">JYZ213_LOCUS860</name>
</gene>
<accession>A0A813MLU8</accession>
<evidence type="ECO:0000313" key="2">
    <source>
        <dbReference type="Proteomes" id="UP000663845"/>
    </source>
</evidence>